<feature type="transmembrane region" description="Helical" evidence="6">
    <location>
        <begin position="203"/>
        <end position="224"/>
    </location>
</feature>
<evidence type="ECO:0000313" key="9">
    <source>
        <dbReference type="Proteomes" id="UP000252706"/>
    </source>
</evidence>
<dbReference type="PANTHER" id="PTHR22911:SF6">
    <property type="entry name" value="SOLUTE CARRIER FAMILY 35 MEMBER G1"/>
    <property type="match status" value="1"/>
</dbReference>
<comment type="subcellular location">
    <subcellularLocation>
        <location evidence="1">Membrane</location>
        <topology evidence="1">Multi-pass membrane protein</topology>
    </subcellularLocation>
</comment>
<evidence type="ECO:0000256" key="4">
    <source>
        <dbReference type="ARBA" id="ARBA00022989"/>
    </source>
</evidence>
<dbReference type="SUPFAM" id="SSF103481">
    <property type="entry name" value="Multidrug resistance efflux transporter EmrE"/>
    <property type="match status" value="2"/>
</dbReference>
<gene>
    <name evidence="8" type="ORF">DS909_12400</name>
</gene>
<feature type="transmembrane region" description="Helical" evidence="6">
    <location>
        <begin position="97"/>
        <end position="117"/>
    </location>
</feature>
<dbReference type="OrthoDB" id="9815809at2"/>
<comment type="caution">
    <text evidence="8">The sequence shown here is derived from an EMBL/GenBank/DDBJ whole genome shotgun (WGS) entry which is preliminary data.</text>
</comment>
<feature type="transmembrane region" description="Helical" evidence="6">
    <location>
        <begin position="146"/>
        <end position="165"/>
    </location>
</feature>
<organism evidence="8 9">
    <name type="scientific">Phaeobacter gallaeciensis</name>
    <dbReference type="NCBI Taxonomy" id="60890"/>
    <lineage>
        <taxon>Bacteria</taxon>
        <taxon>Pseudomonadati</taxon>
        <taxon>Pseudomonadota</taxon>
        <taxon>Alphaproteobacteria</taxon>
        <taxon>Rhodobacterales</taxon>
        <taxon>Roseobacteraceae</taxon>
        <taxon>Phaeobacter</taxon>
    </lineage>
</organism>
<feature type="transmembrane region" description="Helical" evidence="6">
    <location>
        <begin position="34"/>
        <end position="56"/>
    </location>
</feature>
<keyword evidence="4 6" id="KW-1133">Transmembrane helix</keyword>
<feature type="transmembrane region" description="Helical" evidence="6">
    <location>
        <begin position="124"/>
        <end position="140"/>
    </location>
</feature>
<feature type="transmembrane region" description="Helical" evidence="6">
    <location>
        <begin position="68"/>
        <end position="91"/>
    </location>
</feature>
<feature type="transmembrane region" description="Helical" evidence="6">
    <location>
        <begin position="262"/>
        <end position="280"/>
    </location>
</feature>
<feature type="domain" description="EamA" evidence="7">
    <location>
        <begin position="6"/>
        <end position="139"/>
    </location>
</feature>
<feature type="domain" description="EamA" evidence="7">
    <location>
        <begin position="150"/>
        <end position="276"/>
    </location>
</feature>
<keyword evidence="3 6" id="KW-0812">Transmembrane</keyword>
<accession>A0A366WWU2</accession>
<evidence type="ECO:0000256" key="3">
    <source>
        <dbReference type="ARBA" id="ARBA00022692"/>
    </source>
</evidence>
<evidence type="ECO:0000256" key="6">
    <source>
        <dbReference type="SAM" id="Phobius"/>
    </source>
</evidence>
<feature type="transmembrane region" description="Helical" evidence="6">
    <location>
        <begin position="236"/>
        <end position="256"/>
    </location>
</feature>
<dbReference type="AlphaFoldDB" id="A0A366WWU2"/>
<evidence type="ECO:0000256" key="5">
    <source>
        <dbReference type="ARBA" id="ARBA00023136"/>
    </source>
</evidence>
<comment type="similarity">
    <text evidence="2">Belongs to the drug/metabolite transporter (DMT) superfamily. 10 TMS drug/metabolite exporter (DME) (TC 2.A.7.3) family.</text>
</comment>
<feature type="transmembrane region" description="Helical" evidence="6">
    <location>
        <begin position="177"/>
        <end position="197"/>
    </location>
</feature>
<feature type="transmembrane region" description="Helical" evidence="6">
    <location>
        <begin position="7"/>
        <end position="28"/>
    </location>
</feature>
<dbReference type="Pfam" id="PF00892">
    <property type="entry name" value="EamA"/>
    <property type="match status" value="2"/>
</dbReference>
<dbReference type="PANTHER" id="PTHR22911">
    <property type="entry name" value="ACYL-MALONYL CONDENSING ENZYME-RELATED"/>
    <property type="match status" value="1"/>
</dbReference>
<protein>
    <submittedName>
        <fullName evidence="8">EamA/RhaT family transporter</fullName>
    </submittedName>
</protein>
<dbReference type="RefSeq" id="WP_113823757.1">
    <property type="nucleotide sequence ID" value="NZ_QOCE01000031.1"/>
</dbReference>
<name>A0A366WWU2_9RHOB</name>
<evidence type="ECO:0000256" key="1">
    <source>
        <dbReference type="ARBA" id="ARBA00004141"/>
    </source>
</evidence>
<dbReference type="EMBL" id="QOCE01000031">
    <property type="protein sequence ID" value="RBW54619.1"/>
    <property type="molecule type" value="Genomic_DNA"/>
</dbReference>
<proteinExistence type="inferred from homology"/>
<evidence type="ECO:0000256" key="2">
    <source>
        <dbReference type="ARBA" id="ARBA00009853"/>
    </source>
</evidence>
<dbReference type="InterPro" id="IPR037185">
    <property type="entry name" value="EmrE-like"/>
</dbReference>
<dbReference type="Proteomes" id="UP000252706">
    <property type="component" value="Unassembled WGS sequence"/>
</dbReference>
<dbReference type="GO" id="GO:0016020">
    <property type="term" value="C:membrane"/>
    <property type="evidence" value="ECO:0007669"/>
    <property type="project" value="UniProtKB-SubCell"/>
</dbReference>
<evidence type="ECO:0000313" key="8">
    <source>
        <dbReference type="EMBL" id="RBW54619.1"/>
    </source>
</evidence>
<keyword evidence="5 6" id="KW-0472">Membrane</keyword>
<evidence type="ECO:0000259" key="7">
    <source>
        <dbReference type="Pfam" id="PF00892"/>
    </source>
</evidence>
<sequence length="290" mass="31161">MTPNTRGALLMMASMAAFTINDSLMKFAGASVPLFQLVTLRGVLATVLIFLLAVRVGGLRFNIQKRDWGLIGVRCLGEVVTTYFFLTALLHMPLANLTAVLQALPLTVTLGAALFFGERVGWRRMVAILIGFVGMLLIVRPGPDGFSIYSLYAVAAVMMVTLRDLVTRRMSPDVPSLTVTLLTAISVTLAAALASMSVTWEPVSVGTAGVIASASIFILIGYLCSVMVMRSGDIAFIAPFRYTSLVWALILGWVMFGDWPDALTMTGAAIVVATGIFTLFRERALARAAQ</sequence>
<dbReference type="InterPro" id="IPR000620">
    <property type="entry name" value="EamA_dom"/>
</dbReference>
<reference evidence="8 9" key="1">
    <citation type="submission" date="2018-07" db="EMBL/GenBank/DDBJ databases">
        <title>Modular assembly of carbohydrate-degrading microbial communities in the ocean.</title>
        <authorList>
            <person name="Enke T.N."/>
            <person name="Datta M.S."/>
            <person name="Schwartzman J.A."/>
            <person name="Cermak N."/>
            <person name="Schmitz D.A."/>
            <person name="Barrere J."/>
            <person name="Cordero O.X."/>
        </authorList>
    </citation>
    <scope>NUCLEOTIDE SEQUENCE [LARGE SCALE GENOMIC DNA]</scope>
    <source>
        <strain evidence="8 9">C3M10</strain>
    </source>
</reference>